<feature type="transmembrane region" description="Helical" evidence="1">
    <location>
        <begin position="27"/>
        <end position="44"/>
    </location>
</feature>
<evidence type="ECO:0000256" key="1">
    <source>
        <dbReference type="SAM" id="Phobius"/>
    </source>
</evidence>
<keyword evidence="2" id="KW-1185">Reference proteome</keyword>
<keyword evidence="1" id="KW-0472">Membrane</keyword>
<reference evidence="3" key="1">
    <citation type="submission" date="2016-11" db="UniProtKB">
        <authorList>
            <consortium name="WormBaseParasite"/>
        </authorList>
    </citation>
    <scope>IDENTIFICATION</scope>
</reference>
<name>A0A1I8AHQ5_9BILA</name>
<dbReference type="Proteomes" id="UP000095287">
    <property type="component" value="Unplaced"/>
</dbReference>
<evidence type="ECO:0000313" key="3">
    <source>
        <dbReference type="WBParaSite" id="L893_g5711.t1"/>
    </source>
</evidence>
<dbReference type="AlphaFoldDB" id="A0A1I8AHQ5"/>
<keyword evidence="1" id="KW-0812">Transmembrane</keyword>
<keyword evidence="1" id="KW-1133">Transmembrane helix</keyword>
<protein>
    <submittedName>
        <fullName evidence="3">Transposase</fullName>
    </submittedName>
</protein>
<accession>A0A1I8AHQ5</accession>
<evidence type="ECO:0000313" key="2">
    <source>
        <dbReference type="Proteomes" id="UP000095287"/>
    </source>
</evidence>
<dbReference type="WBParaSite" id="L893_g5711.t1">
    <property type="protein sequence ID" value="L893_g5711.t1"/>
    <property type="gene ID" value="L893_g5711"/>
</dbReference>
<organism evidence="2 3">
    <name type="scientific">Steinernema glaseri</name>
    <dbReference type="NCBI Taxonomy" id="37863"/>
    <lineage>
        <taxon>Eukaryota</taxon>
        <taxon>Metazoa</taxon>
        <taxon>Ecdysozoa</taxon>
        <taxon>Nematoda</taxon>
        <taxon>Chromadorea</taxon>
        <taxon>Rhabditida</taxon>
        <taxon>Tylenchina</taxon>
        <taxon>Panagrolaimomorpha</taxon>
        <taxon>Strongyloidoidea</taxon>
        <taxon>Steinernematidae</taxon>
        <taxon>Steinernema</taxon>
    </lineage>
</organism>
<sequence>MVCDEERLITILTRAMDGRDSRKCQKFELIVMVVILMTAWNNLLDISRRDQMTSAMTIVLAFSKNTNSNVFRN</sequence>
<proteinExistence type="predicted"/>